<dbReference type="EMBL" id="FXYX01000014">
    <property type="protein sequence ID" value="SMX87681.1"/>
    <property type="molecule type" value="Genomic_DNA"/>
</dbReference>
<proteinExistence type="predicted"/>
<evidence type="ECO:0000313" key="2">
    <source>
        <dbReference type="EMBL" id="SMX87681.1"/>
    </source>
</evidence>
<keyword evidence="1" id="KW-0472">Membrane</keyword>
<accession>A0A2H1JJV2</accession>
<reference evidence="3" key="1">
    <citation type="submission" date="2017-03" db="EMBL/GenBank/DDBJ databases">
        <authorList>
            <person name="Monnet C."/>
        </authorList>
    </citation>
    <scope>NUCLEOTIDE SEQUENCE [LARGE SCALE GENOMIC DNA]</scope>
    <source>
        <strain evidence="3">ATCC 49514</strain>
    </source>
</reference>
<keyword evidence="1" id="KW-1133">Transmembrane helix</keyword>
<protein>
    <recommendedName>
        <fullName evidence="4">Phospholipase_D-nuclease N-terminal</fullName>
    </recommendedName>
</protein>
<dbReference type="AlphaFoldDB" id="A0A2H1JJV2"/>
<dbReference type="Proteomes" id="UP000234382">
    <property type="component" value="Unassembled WGS sequence"/>
</dbReference>
<sequence>MFALNFAEICLIALWGLGVIAAIVARRSTGYGPRYFAIITIAVFVPVVGSIFALINLAMVRHDRSRIAKNGISS</sequence>
<feature type="transmembrane region" description="Helical" evidence="1">
    <location>
        <begin position="35"/>
        <end position="59"/>
    </location>
</feature>
<evidence type="ECO:0008006" key="4">
    <source>
        <dbReference type="Google" id="ProtNLM"/>
    </source>
</evidence>
<name>A0A2H1JJV2_9MICO</name>
<keyword evidence="1" id="KW-0812">Transmembrane</keyword>
<organism evidence="2 3">
    <name type="scientific">Brevibacterium iodinum ATCC 49514</name>
    <dbReference type="NCBI Taxonomy" id="1255616"/>
    <lineage>
        <taxon>Bacteria</taxon>
        <taxon>Bacillati</taxon>
        <taxon>Actinomycetota</taxon>
        <taxon>Actinomycetes</taxon>
        <taxon>Micrococcales</taxon>
        <taxon>Brevibacteriaceae</taxon>
        <taxon>Brevibacterium</taxon>
    </lineage>
</organism>
<gene>
    <name evidence="2" type="ORF">BI49514_02065</name>
</gene>
<evidence type="ECO:0000313" key="3">
    <source>
        <dbReference type="Proteomes" id="UP000234382"/>
    </source>
</evidence>
<evidence type="ECO:0000256" key="1">
    <source>
        <dbReference type="SAM" id="Phobius"/>
    </source>
</evidence>
<keyword evidence="3" id="KW-1185">Reference proteome</keyword>